<reference evidence="6 7" key="2">
    <citation type="journal article" date="2014" name="J. Gen. Appl. Microbiol.">
        <title>The early diverging ascomycetous budding yeast Saitoella complicata has three histone deacetylases belonging to the Clr6, Hos2, and Rpd3 lineages.</title>
        <authorList>
            <person name="Nishida H."/>
            <person name="Matsumoto T."/>
            <person name="Kondo S."/>
            <person name="Hamamoto M."/>
            <person name="Yoshikawa H."/>
        </authorList>
    </citation>
    <scope>NUCLEOTIDE SEQUENCE [LARGE SCALE GENOMIC DNA]</scope>
    <source>
        <strain evidence="6 7">NRRL Y-17804</strain>
    </source>
</reference>
<dbReference type="GO" id="GO:0006412">
    <property type="term" value="P:translation"/>
    <property type="evidence" value="ECO:0007669"/>
    <property type="project" value="InterPro"/>
</dbReference>
<name>A0A0E9NK28_SAICN</name>
<feature type="compositionally biased region" description="Gly residues" evidence="5">
    <location>
        <begin position="128"/>
        <end position="139"/>
    </location>
</feature>
<dbReference type="SUPFAM" id="SSF52166">
    <property type="entry name" value="Ribosomal protein L4"/>
    <property type="match status" value="1"/>
</dbReference>
<evidence type="ECO:0000256" key="5">
    <source>
        <dbReference type="SAM" id="MobiDB-lite"/>
    </source>
</evidence>
<reference evidence="6 7" key="1">
    <citation type="journal article" date="2011" name="J. Gen. Appl. Microbiol.">
        <title>Draft genome sequencing of the enigmatic yeast Saitoella complicata.</title>
        <authorList>
            <person name="Nishida H."/>
            <person name="Hamamoto M."/>
            <person name="Sugiyama J."/>
        </authorList>
    </citation>
    <scope>NUCLEOTIDE SEQUENCE [LARGE SCALE GENOMIC DNA]</scope>
    <source>
        <strain evidence="6 7">NRRL Y-17804</strain>
    </source>
</reference>
<dbReference type="AlphaFoldDB" id="A0A0E9NK28"/>
<dbReference type="PANTHER" id="PTHR10746">
    <property type="entry name" value="50S RIBOSOMAL PROTEIN L4"/>
    <property type="match status" value="1"/>
</dbReference>
<dbReference type="GO" id="GO:1990904">
    <property type="term" value="C:ribonucleoprotein complex"/>
    <property type="evidence" value="ECO:0007669"/>
    <property type="project" value="UniProtKB-KW"/>
</dbReference>
<feature type="compositionally biased region" description="Basic residues" evidence="5">
    <location>
        <begin position="112"/>
        <end position="122"/>
    </location>
</feature>
<reference evidence="6 7" key="3">
    <citation type="journal article" date="2015" name="Genome Announc.">
        <title>Draft Genome Sequence of the Archiascomycetous Yeast Saitoella complicata.</title>
        <authorList>
            <person name="Yamauchi K."/>
            <person name="Kondo S."/>
            <person name="Hamamoto M."/>
            <person name="Takahashi Y."/>
            <person name="Ogura Y."/>
            <person name="Hayashi T."/>
            <person name="Nishida H."/>
        </authorList>
    </citation>
    <scope>NUCLEOTIDE SEQUENCE [LARGE SCALE GENOMIC DNA]</scope>
    <source>
        <strain evidence="6 7">NRRL Y-17804</strain>
    </source>
</reference>
<dbReference type="InterPro" id="IPR013005">
    <property type="entry name" value="Ribosomal_uL4-like"/>
</dbReference>
<dbReference type="RefSeq" id="XP_019026206.1">
    <property type="nucleotide sequence ID" value="XM_019167360.1"/>
</dbReference>
<keyword evidence="7" id="KW-1185">Reference proteome</keyword>
<proteinExistence type="inferred from homology"/>
<evidence type="ECO:0000256" key="4">
    <source>
        <dbReference type="ARBA" id="ARBA00040565"/>
    </source>
</evidence>
<protein>
    <recommendedName>
        <fullName evidence="4">Large ribosomal subunit protein uL4m</fullName>
    </recommendedName>
</protein>
<dbReference type="NCBIfam" id="TIGR03953">
    <property type="entry name" value="rplD_bact"/>
    <property type="match status" value="1"/>
</dbReference>
<dbReference type="OrthoDB" id="275876at2759"/>
<dbReference type="InterPro" id="IPR023574">
    <property type="entry name" value="Ribosomal_uL4_dom_sf"/>
</dbReference>
<accession>A0A0E9NK28</accession>
<organism evidence="6 7">
    <name type="scientific">Saitoella complicata (strain BCRC 22490 / CBS 7301 / JCM 7358 / NBRC 10748 / NRRL Y-17804)</name>
    <dbReference type="NCBI Taxonomy" id="698492"/>
    <lineage>
        <taxon>Eukaryota</taxon>
        <taxon>Fungi</taxon>
        <taxon>Dikarya</taxon>
        <taxon>Ascomycota</taxon>
        <taxon>Taphrinomycotina</taxon>
        <taxon>Taphrinomycotina incertae sedis</taxon>
        <taxon>Saitoella</taxon>
    </lineage>
</organism>
<evidence type="ECO:0000313" key="6">
    <source>
        <dbReference type="EMBL" id="GAO50041.1"/>
    </source>
</evidence>
<dbReference type="Gene3D" id="3.40.1370.10">
    <property type="match status" value="1"/>
</dbReference>
<keyword evidence="3" id="KW-0687">Ribonucleoprotein</keyword>
<gene>
    <name evidence="6" type="ORF">G7K_4176-t1</name>
</gene>
<dbReference type="Pfam" id="PF00573">
    <property type="entry name" value="Ribosomal_L4"/>
    <property type="match status" value="1"/>
</dbReference>
<comment type="similarity">
    <text evidence="1">Belongs to the universal ribosomal protein uL4 family.</text>
</comment>
<dbReference type="STRING" id="698492.A0A0E9NK28"/>
<evidence type="ECO:0000256" key="1">
    <source>
        <dbReference type="ARBA" id="ARBA00010528"/>
    </source>
</evidence>
<dbReference type="EMBL" id="BACD03000028">
    <property type="protein sequence ID" value="GAO50041.1"/>
    <property type="molecule type" value="Genomic_DNA"/>
</dbReference>
<dbReference type="InterPro" id="IPR002136">
    <property type="entry name" value="Ribosomal_uL4"/>
</dbReference>
<dbReference type="OMA" id="KTFGPHP"/>
<dbReference type="GO" id="GO:0003735">
    <property type="term" value="F:structural constituent of ribosome"/>
    <property type="evidence" value="ECO:0007669"/>
    <property type="project" value="InterPro"/>
</dbReference>
<feature type="region of interest" description="Disordered" evidence="5">
    <location>
        <begin position="99"/>
        <end position="146"/>
    </location>
</feature>
<dbReference type="Proteomes" id="UP000033140">
    <property type="component" value="Unassembled WGS sequence"/>
</dbReference>
<sequence length="271" mass="30055">MASSTRRSVLSLVSEAASFKRVPVVCRRTLATVVEAHKPVIKAAPLEESVVFGTVHAFPSLEPKGFHVFSNEFLGLPTRKDILHRAVIFEADGKRQGTASTKNRAEVSYSGRKLRPQKHTGRARLGDRGSGMLRGGGRIHGPKPRDFSTELPQKLYNLAFRTALSTRYRMGELTIVDGTELPTYKTRVMSKVLAANNWDKPHGGALLVISKKTEDVAYVERAAANLGKDCEVKEVEDLEVTDLLKWGRVVIEEEALLRIQERTTQKLAPRA</sequence>
<dbReference type="PANTHER" id="PTHR10746:SF6">
    <property type="entry name" value="LARGE RIBOSOMAL SUBUNIT PROTEIN UL4M"/>
    <property type="match status" value="1"/>
</dbReference>
<evidence type="ECO:0000256" key="3">
    <source>
        <dbReference type="ARBA" id="ARBA00023274"/>
    </source>
</evidence>
<keyword evidence="2" id="KW-0689">Ribosomal protein</keyword>
<evidence type="ECO:0000256" key="2">
    <source>
        <dbReference type="ARBA" id="ARBA00022980"/>
    </source>
</evidence>
<evidence type="ECO:0000313" key="7">
    <source>
        <dbReference type="Proteomes" id="UP000033140"/>
    </source>
</evidence>
<dbReference type="GO" id="GO:0005840">
    <property type="term" value="C:ribosome"/>
    <property type="evidence" value="ECO:0007669"/>
    <property type="project" value="UniProtKB-KW"/>
</dbReference>
<comment type="caution">
    <text evidence="6">The sequence shown here is derived from an EMBL/GenBank/DDBJ whole genome shotgun (WGS) entry which is preliminary data.</text>
</comment>